<evidence type="ECO:0000256" key="1">
    <source>
        <dbReference type="SAM" id="Coils"/>
    </source>
</evidence>
<dbReference type="EMBL" id="JALLPB020000003">
    <property type="protein sequence ID" value="KAL3827468.1"/>
    <property type="molecule type" value="Genomic_DNA"/>
</dbReference>
<feature type="compositionally biased region" description="Gly residues" evidence="2">
    <location>
        <begin position="356"/>
        <end position="365"/>
    </location>
</feature>
<feature type="compositionally biased region" description="Acidic residues" evidence="2">
    <location>
        <begin position="211"/>
        <end position="225"/>
    </location>
</feature>
<feature type="region of interest" description="Disordered" evidence="2">
    <location>
        <begin position="1"/>
        <end position="87"/>
    </location>
</feature>
<gene>
    <name evidence="3" type="ORF">ACHAXA_003737</name>
</gene>
<feature type="compositionally biased region" description="Polar residues" evidence="2">
    <location>
        <begin position="391"/>
        <end position="414"/>
    </location>
</feature>
<dbReference type="AlphaFoldDB" id="A0ABD3SSN5"/>
<dbReference type="Proteomes" id="UP001530377">
    <property type="component" value="Unassembled WGS sequence"/>
</dbReference>
<proteinExistence type="predicted"/>
<evidence type="ECO:0000256" key="2">
    <source>
        <dbReference type="SAM" id="MobiDB-lite"/>
    </source>
</evidence>
<name>A0ABD3SSN5_9STRA</name>
<feature type="compositionally biased region" description="Basic and acidic residues" evidence="2">
    <location>
        <begin position="235"/>
        <end position="244"/>
    </location>
</feature>
<keyword evidence="1" id="KW-0175">Coiled coil</keyword>
<keyword evidence="4" id="KW-1185">Reference proteome</keyword>
<organism evidence="3 4">
    <name type="scientific">Cyclostephanos tholiformis</name>
    <dbReference type="NCBI Taxonomy" id="382380"/>
    <lineage>
        <taxon>Eukaryota</taxon>
        <taxon>Sar</taxon>
        <taxon>Stramenopiles</taxon>
        <taxon>Ochrophyta</taxon>
        <taxon>Bacillariophyta</taxon>
        <taxon>Coscinodiscophyceae</taxon>
        <taxon>Thalassiosirophycidae</taxon>
        <taxon>Stephanodiscales</taxon>
        <taxon>Stephanodiscaceae</taxon>
        <taxon>Cyclostephanos</taxon>
    </lineage>
</organism>
<feature type="compositionally biased region" description="Low complexity" evidence="2">
    <location>
        <begin position="563"/>
        <end position="581"/>
    </location>
</feature>
<protein>
    <submittedName>
        <fullName evidence="3">Uncharacterized protein</fullName>
    </submittedName>
</protein>
<sequence>MKNPPPFRPGSSSPRVGDQQQQQHHHHHQQQQQQKEQQQQRGPLGSPSGKSKPSSSPPHAAAAASSPTAAAVKGGDERDGRSNENNNAVITPELLVDALSGQEDGLLAIAERLMTRYDVGYDAMGEAIVDAFADVQRLFQHVVEAAHMEGAALERERGEAEWRRRMEESMSGRDGGDFDVEGALYGRGGGMMNDSLDRSMGGRRRRGGGESGDDIGDLDDDDDDGGGGVVVDRSFSPDRHRRSDYDDEDDASSPGRHHHRHEELIDQDVRDVLIDALRRGRLHRDAGRHAECRRLYESSCASASALLPVDSDHRGRLQLATSRAAGMGDDRACVMLRYAMDDVLRSGLSLRRRGRGGSSGGNGGRGAEKERPRGDCVLSRPNPFLRVSSHGYGNNGTHTPGSSPHANTMGGTTTNNHLVLEEDAGRVGQSAEEALNSLVEEMKEMLAAPVYDLTPLQDLSQKFWTAMSEARRFNARREEKLEQSLARIKADFLLAREEYEEQLSAERERTDVLRRKLADLTSRSMDTSSVMGNASASAEGGGDAGLHVPYTPNRPRSVASSRSTGSGAGNNPNSSGVFFHFGGSGGGGDADRSGDRSSVSGHRHNNRGGGVISSNQSVASLGSEFALRAKSLVHMMNCQGNDGRGRNVRRGIVEEEDVGRRSMGGSPR</sequence>
<evidence type="ECO:0000313" key="4">
    <source>
        <dbReference type="Proteomes" id="UP001530377"/>
    </source>
</evidence>
<evidence type="ECO:0000313" key="3">
    <source>
        <dbReference type="EMBL" id="KAL3827468.1"/>
    </source>
</evidence>
<feature type="region of interest" description="Disordered" evidence="2">
    <location>
        <begin position="350"/>
        <end position="414"/>
    </location>
</feature>
<accession>A0ABD3SSN5</accession>
<feature type="coiled-coil region" evidence="1">
    <location>
        <begin position="489"/>
        <end position="516"/>
    </location>
</feature>
<comment type="caution">
    <text evidence="3">The sequence shown here is derived from an EMBL/GenBank/DDBJ whole genome shotgun (WGS) entry which is preliminary data.</text>
</comment>
<feature type="region of interest" description="Disordered" evidence="2">
    <location>
        <begin position="524"/>
        <end position="615"/>
    </location>
</feature>
<feature type="region of interest" description="Disordered" evidence="2">
    <location>
        <begin position="637"/>
        <end position="668"/>
    </location>
</feature>
<feature type="compositionally biased region" description="Low complexity" evidence="2">
    <location>
        <begin position="30"/>
        <end position="71"/>
    </location>
</feature>
<reference evidence="3 4" key="1">
    <citation type="submission" date="2024-10" db="EMBL/GenBank/DDBJ databases">
        <title>Updated reference genomes for cyclostephanoid diatoms.</title>
        <authorList>
            <person name="Roberts W.R."/>
            <person name="Alverson A.J."/>
        </authorList>
    </citation>
    <scope>NUCLEOTIDE SEQUENCE [LARGE SCALE GENOMIC DNA]</scope>
    <source>
        <strain evidence="3 4">AJA228-03</strain>
    </source>
</reference>
<feature type="region of interest" description="Disordered" evidence="2">
    <location>
        <begin position="189"/>
        <end position="263"/>
    </location>
</feature>
<feature type="compositionally biased region" description="Low complexity" evidence="2">
    <location>
        <begin position="9"/>
        <end position="22"/>
    </location>
</feature>